<keyword evidence="1" id="KW-1133">Transmembrane helix</keyword>
<dbReference type="Pfam" id="PF23636">
    <property type="entry name" value="DUF7144"/>
    <property type="match status" value="1"/>
</dbReference>
<feature type="transmembrane region" description="Helical" evidence="1">
    <location>
        <begin position="12"/>
        <end position="37"/>
    </location>
</feature>
<proteinExistence type="predicted"/>
<accession>A0ABT2GU42</accession>
<keyword evidence="4" id="KW-1185">Reference proteome</keyword>
<dbReference type="EMBL" id="JANLCM010000001">
    <property type="protein sequence ID" value="MCS5718396.1"/>
    <property type="molecule type" value="Genomic_DNA"/>
</dbReference>
<comment type="caution">
    <text evidence="3">The sequence shown here is derived from an EMBL/GenBank/DDBJ whole genome shotgun (WGS) entry which is preliminary data.</text>
</comment>
<reference evidence="3" key="1">
    <citation type="submission" date="2022-08" db="EMBL/GenBank/DDBJ databases">
        <authorList>
            <person name="Deng Y."/>
            <person name="Han X.-F."/>
            <person name="Zhang Y.-Q."/>
        </authorList>
    </citation>
    <scope>NUCLEOTIDE SEQUENCE</scope>
    <source>
        <strain evidence="3">CPCC 205763</strain>
    </source>
</reference>
<evidence type="ECO:0000259" key="2">
    <source>
        <dbReference type="Pfam" id="PF23636"/>
    </source>
</evidence>
<dbReference type="InterPro" id="IPR055568">
    <property type="entry name" value="DUF7144"/>
</dbReference>
<protein>
    <recommendedName>
        <fullName evidence="2">DUF7144 domain-containing protein</fullName>
    </recommendedName>
</protein>
<evidence type="ECO:0000313" key="4">
    <source>
        <dbReference type="Proteomes" id="UP001165584"/>
    </source>
</evidence>
<evidence type="ECO:0000313" key="3">
    <source>
        <dbReference type="EMBL" id="MCS5718396.1"/>
    </source>
</evidence>
<feature type="domain" description="DUF7144" evidence="2">
    <location>
        <begin position="12"/>
        <end position="127"/>
    </location>
</feature>
<feature type="transmembrane region" description="Helical" evidence="1">
    <location>
        <begin position="106"/>
        <end position="123"/>
    </location>
</feature>
<sequence length="133" mass="14212">MTDVKVTGWVGWALFAGVILIVSGFFGVIQGLAALIGPDTYYAVGGGSLLLFDVQGWGWWTLIIGVLMVLTGAALFTGQTWARVVAIILAVISALVQMFLLPAQPWWAVLVIAIDVLIIYALTAHGRELRAAN</sequence>
<dbReference type="Proteomes" id="UP001165584">
    <property type="component" value="Unassembled WGS sequence"/>
</dbReference>
<organism evidence="3 4">
    <name type="scientific">Herbiconiux aconitum</name>
    <dbReference type="NCBI Taxonomy" id="2970913"/>
    <lineage>
        <taxon>Bacteria</taxon>
        <taxon>Bacillati</taxon>
        <taxon>Actinomycetota</taxon>
        <taxon>Actinomycetes</taxon>
        <taxon>Micrococcales</taxon>
        <taxon>Microbacteriaceae</taxon>
        <taxon>Herbiconiux</taxon>
    </lineage>
</organism>
<keyword evidence="1" id="KW-0812">Transmembrane</keyword>
<dbReference type="RefSeq" id="WP_259507246.1">
    <property type="nucleotide sequence ID" value="NZ_JANLCM010000001.1"/>
</dbReference>
<evidence type="ECO:0000256" key="1">
    <source>
        <dbReference type="SAM" id="Phobius"/>
    </source>
</evidence>
<feature type="transmembrane region" description="Helical" evidence="1">
    <location>
        <begin position="81"/>
        <end position="100"/>
    </location>
</feature>
<keyword evidence="1" id="KW-0472">Membrane</keyword>
<feature type="transmembrane region" description="Helical" evidence="1">
    <location>
        <begin position="57"/>
        <end position="76"/>
    </location>
</feature>
<name>A0ABT2GU42_9MICO</name>
<gene>
    <name evidence="3" type="ORF">N1027_09625</name>
</gene>